<evidence type="ECO:0000256" key="3">
    <source>
        <dbReference type="ARBA" id="ARBA00022827"/>
    </source>
</evidence>
<dbReference type="GO" id="GO:0051786">
    <property type="term" value="F:all-trans-retinol 13,14-reductase activity"/>
    <property type="evidence" value="ECO:0007669"/>
    <property type="project" value="UniProtKB-EC"/>
</dbReference>
<protein>
    <submittedName>
        <fullName evidence="7">All-trans-retinol 13,14-reductase</fullName>
        <ecNumber evidence="7">1.3.99.23</ecNumber>
    </submittedName>
</protein>
<evidence type="ECO:0000313" key="8">
    <source>
        <dbReference type="Proteomes" id="UP000007435"/>
    </source>
</evidence>
<keyword evidence="5" id="KW-0520">NAD</keyword>
<evidence type="ECO:0000256" key="5">
    <source>
        <dbReference type="ARBA" id="ARBA00023027"/>
    </source>
</evidence>
<dbReference type="EC" id="1.3.99.23" evidence="7"/>
<dbReference type="AlphaFoldDB" id="E4RWY8"/>
<keyword evidence="3" id="KW-0274">FAD</keyword>
<reference key="1">
    <citation type="submission" date="2010-11" db="EMBL/GenBank/DDBJ databases">
        <title>The complete genome of Leadbetterella byssophila DSM 17132.</title>
        <authorList>
            <consortium name="US DOE Joint Genome Institute (JGI-PGF)"/>
            <person name="Lucas S."/>
            <person name="Copeland A."/>
            <person name="Lapidus A."/>
            <person name="Glavina del Rio T."/>
            <person name="Dalin E."/>
            <person name="Tice H."/>
            <person name="Bruce D."/>
            <person name="Goodwin L."/>
            <person name="Pitluck S."/>
            <person name="Kyrpides N."/>
            <person name="Mavromatis K."/>
            <person name="Ivanova N."/>
            <person name="Teshima H."/>
            <person name="Brettin T."/>
            <person name="Detter J.C."/>
            <person name="Han C."/>
            <person name="Tapia R."/>
            <person name="Land M."/>
            <person name="Hauser L."/>
            <person name="Markowitz V."/>
            <person name="Cheng J.-F."/>
            <person name="Hugenholtz P."/>
            <person name="Woyke T."/>
            <person name="Wu D."/>
            <person name="Tindall B."/>
            <person name="Pomrenke H.G."/>
            <person name="Brambilla E."/>
            <person name="Klenk H.-P."/>
            <person name="Eisen J.A."/>
        </authorList>
    </citation>
    <scope>NUCLEOTIDE SEQUENCE [LARGE SCALE GENOMIC DNA]</scope>
    <source>
        <strain>DSM 17132</strain>
    </source>
</reference>
<dbReference type="InterPro" id="IPR052206">
    <property type="entry name" value="Retinol_saturase"/>
</dbReference>
<evidence type="ECO:0000313" key="7">
    <source>
        <dbReference type="EMBL" id="ADQ17194.1"/>
    </source>
</evidence>
<keyword evidence="1" id="KW-0285">Flavoprotein</keyword>
<keyword evidence="4" id="KW-0521">NADP</keyword>
<dbReference type="KEGG" id="lby:Lbys_1480"/>
<proteinExistence type="predicted"/>
<dbReference type="EMBL" id="CP002305">
    <property type="protein sequence ID" value="ADQ17194.1"/>
    <property type="molecule type" value="Genomic_DNA"/>
</dbReference>
<evidence type="ECO:0000256" key="4">
    <source>
        <dbReference type="ARBA" id="ARBA00022857"/>
    </source>
</evidence>
<dbReference type="HOGENOM" id="CLU_019722_1_2_10"/>
<keyword evidence="8" id="KW-1185">Reference proteome</keyword>
<dbReference type="PANTHER" id="PTHR46091">
    <property type="entry name" value="BLR7054 PROTEIN"/>
    <property type="match status" value="1"/>
</dbReference>
<evidence type="ECO:0000256" key="2">
    <source>
        <dbReference type="ARBA" id="ARBA00022729"/>
    </source>
</evidence>
<dbReference type="RefSeq" id="WP_013408243.1">
    <property type="nucleotide sequence ID" value="NC_014655.1"/>
</dbReference>
<dbReference type="SUPFAM" id="SSF51905">
    <property type="entry name" value="FAD/NAD(P)-binding domain"/>
    <property type="match status" value="1"/>
</dbReference>
<reference evidence="7 8" key="2">
    <citation type="journal article" date="2011" name="Stand. Genomic Sci.">
        <title>Complete genome sequence of Leadbetterella byssophila type strain (4M15).</title>
        <authorList>
            <person name="Abt B."/>
            <person name="Teshima H."/>
            <person name="Lucas S."/>
            <person name="Lapidus A."/>
            <person name="Del Rio T.G."/>
            <person name="Nolan M."/>
            <person name="Tice H."/>
            <person name="Cheng J.F."/>
            <person name="Pitluck S."/>
            <person name="Liolios K."/>
            <person name="Pagani I."/>
            <person name="Ivanova N."/>
            <person name="Mavromatis K."/>
            <person name="Pati A."/>
            <person name="Tapia R."/>
            <person name="Han C."/>
            <person name="Goodwin L."/>
            <person name="Chen A."/>
            <person name="Palaniappan K."/>
            <person name="Land M."/>
            <person name="Hauser L."/>
            <person name="Chang Y.J."/>
            <person name="Jeffries C.D."/>
            <person name="Rohde M."/>
            <person name="Goker M."/>
            <person name="Tindall B.J."/>
            <person name="Detter J.C."/>
            <person name="Woyke T."/>
            <person name="Bristow J."/>
            <person name="Eisen J.A."/>
            <person name="Markowitz V."/>
            <person name="Hugenholtz P."/>
            <person name="Klenk H.P."/>
            <person name="Kyrpides N.C."/>
        </authorList>
    </citation>
    <scope>NUCLEOTIDE SEQUENCE [LARGE SCALE GENOMIC DNA]</scope>
    <source>
        <strain evidence="8">DSM 17132 / JCM 16389 / KACC 11308 / NBRC 106382 / 4M15</strain>
    </source>
</reference>
<dbReference type="OrthoDB" id="9789960at2"/>
<dbReference type="Proteomes" id="UP000007435">
    <property type="component" value="Chromosome"/>
</dbReference>
<feature type="domain" description="Amine oxidase" evidence="6">
    <location>
        <begin position="13"/>
        <end position="468"/>
    </location>
</feature>
<gene>
    <name evidence="7" type="ordered locus">Lbys_1480</name>
</gene>
<dbReference type="InterPro" id="IPR002937">
    <property type="entry name" value="Amino_oxidase"/>
</dbReference>
<evidence type="ECO:0000256" key="1">
    <source>
        <dbReference type="ARBA" id="ARBA00022630"/>
    </source>
</evidence>
<evidence type="ECO:0000259" key="6">
    <source>
        <dbReference type="Pfam" id="PF01593"/>
    </source>
</evidence>
<dbReference type="Gene3D" id="3.50.50.60">
    <property type="entry name" value="FAD/NAD(P)-binding domain"/>
    <property type="match status" value="2"/>
</dbReference>
<organism evidence="7 8">
    <name type="scientific">Leadbetterella byssophila (strain DSM 17132 / JCM 16389 / KACC 11308 / NBRC 106382 / 4M15)</name>
    <dbReference type="NCBI Taxonomy" id="649349"/>
    <lineage>
        <taxon>Bacteria</taxon>
        <taxon>Pseudomonadati</taxon>
        <taxon>Bacteroidota</taxon>
        <taxon>Cytophagia</taxon>
        <taxon>Cytophagales</taxon>
        <taxon>Leadbetterellaceae</taxon>
        <taxon>Leadbetterella</taxon>
    </lineage>
</organism>
<dbReference type="InterPro" id="IPR036188">
    <property type="entry name" value="FAD/NAD-bd_sf"/>
</dbReference>
<name>E4RWY8_LEAB4</name>
<dbReference type="Pfam" id="PF01593">
    <property type="entry name" value="Amino_oxidase"/>
    <property type="match status" value="1"/>
</dbReference>
<sequence length="499" mass="56872">MKYFDVIIIGSGLGGLTSALILAKEGKKVLVLEKNNQFGGCLQTFARDKTILDTGVHYIGGLAKGQNLNTLFQYLGILEDLPLKQLDQEKFDLISFENDPVEYPHAQGSKRFIEELSKYFPSYTSQIQAYIQKVEETCAAFPLYHLDSNTGYDLNVLQKSIREVMEETVSHEKLREVLLGSNFLYAGNYNDTPFYVHALSVNSYIQSAWRVIRGGSQITRLLIRQLKAHGGEVKKHQEVSELLVQDQKIYGVKTTTGEEFFSEIVISNVDLKNTLQLSPHFKKSFKQRVDKWNPGMGAFSMYLIFKPGTFPYKNFNFYHHLLPVTEGLEYTEENWPPCYMASMGLSKETEEFAASMSCMTYMRYSEVEKWKNTFHTVHSGGERGTEYEEFKKEKAERFLSVIERKFPGIRECIHSVYTSTPLSYRDYIGGQKGNMYGYEKSSSDPMLTMVSPKSKIEGLYFTGQTVNMHGILGVSLGAISTCAEILDRKELLHKIRNEA</sequence>
<keyword evidence="7" id="KW-0560">Oxidoreductase</keyword>
<keyword evidence="2" id="KW-0732">Signal</keyword>
<dbReference type="PANTHER" id="PTHR46091:SF3">
    <property type="entry name" value="AMINE OXIDASE DOMAIN-CONTAINING PROTEIN"/>
    <property type="match status" value="1"/>
</dbReference>
<accession>E4RWY8</accession>
<dbReference type="STRING" id="649349.Lbys_1480"/>
<dbReference type="eggNOG" id="COG1233">
    <property type="taxonomic scope" value="Bacteria"/>
</dbReference>